<dbReference type="InterPro" id="IPR013325">
    <property type="entry name" value="RNA_pol_sigma_r2"/>
</dbReference>
<dbReference type="Gene3D" id="1.10.10.10">
    <property type="entry name" value="Winged helix-like DNA-binding domain superfamily/Winged helix DNA-binding domain"/>
    <property type="match status" value="1"/>
</dbReference>
<keyword evidence="9" id="KW-1185">Reference proteome</keyword>
<dbReference type="GO" id="GO:0003677">
    <property type="term" value="F:DNA binding"/>
    <property type="evidence" value="ECO:0007669"/>
    <property type="project" value="UniProtKB-KW"/>
</dbReference>
<dbReference type="InterPro" id="IPR013324">
    <property type="entry name" value="RNA_pol_sigma_r3/r4-like"/>
</dbReference>
<dbReference type="RefSeq" id="WP_172442391.1">
    <property type="nucleotide sequence ID" value="NZ_JACHXB010000002.1"/>
</dbReference>
<dbReference type="InterPro" id="IPR036388">
    <property type="entry name" value="WH-like_DNA-bd_sf"/>
</dbReference>
<dbReference type="PANTHER" id="PTHR43133">
    <property type="entry name" value="RNA POLYMERASE ECF-TYPE SIGMA FACTO"/>
    <property type="match status" value="1"/>
</dbReference>
<name>A0A285EBX4_9ACTN</name>
<evidence type="ECO:0000256" key="2">
    <source>
        <dbReference type="ARBA" id="ARBA00023015"/>
    </source>
</evidence>
<dbReference type="NCBIfam" id="TIGR02937">
    <property type="entry name" value="sigma70-ECF"/>
    <property type="match status" value="1"/>
</dbReference>
<comment type="similarity">
    <text evidence="1">Belongs to the sigma-70 factor family. ECF subfamily.</text>
</comment>
<dbReference type="InterPro" id="IPR014284">
    <property type="entry name" value="RNA_pol_sigma-70_dom"/>
</dbReference>
<proteinExistence type="inferred from homology"/>
<feature type="region of interest" description="Disordered" evidence="6">
    <location>
        <begin position="1"/>
        <end position="25"/>
    </location>
</feature>
<feature type="domain" description="RNA polymerase sigma-70 region 2" evidence="7">
    <location>
        <begin position="41"/>
        <end position="107"/>
    </location>
</feature>
<dbReference type="GO" id="GO:0006352">
    <property type="term" value="P:DNA-templated transcription initiation"/>
    <property type="evidence" value="ECO:0007669"/>
    <property type="project" value="InterPro"/>
</dbReference>
<dbReference type="InterPro" id="IPR039425">
    <property type="entry name" value="RNA_pol_sigma-70-like"/>
</dbReference>
<evidence type="ECO:0000256" key="4">
    <source>
        <dbReference type="ARBA" id="ARBA00023125"/>
    </source>
</evidence>
<dbReference type="SUPFAM" id="SSF88659">
    <property type="entry name" value="Sigma3 and sigma4 domains of RNA polymerase sigma factors"/>
    <property type="match status" value="1"/>
</dbReference>
<organism evidence="8 9">
    <name type="scientific">Geodermatophilus sabuli</name>
    <dbReference type="NCBI Taxonomy" id="1564158"/>
    <lineage>
        <taxon>Bacteria</taxon>
        <taxon>Bacillati</taxon>
        <taxon>Actinomycetota</taxon>
        <taxon>Actinomycetes</taxon>
        <taxon>Geodermatophilales</taxon>
        <taxon>Geodermatophilaceae</taxon>
        <taxon>Geodermatophilus</taxon>
    </lineage>
</organism>
<protein>
    <submittedName>
        <fullName evidence="8">RNA polymerase sigma factor, sigma-70 family</fullName>
    </submittedName>
</protein>
<dbReference type="InterPro" id="IPR007627">
    <property type="entry name" value="RNA_pol_sigma70_r2"/>
</dbReference>
<evidence type="ECO:0000313" key="9">
    <source>
        <dbReference type="Proteomes" id="UP000219514"/>
    </source>
</evidence>
<dbReference type="SUPFAM" id="SSF88946">
    <property type="entry name" value="Sigma2 domain of RNA polymerase sigma factors"/>
    <property type="match status" value="1"/>
</dbReference>
<keyword evidence="5" id="KW-0804">Transcription</keyword>
<keyword evidence="4" id="KW-0238">DNA-binding</keyword>
<feature type="compositionally biased region" description="Low complexity" evidence="6">
    <location>
        <begin position="1"/>
        <end position="17"/>
    </location>
</feature>
<dbReference type="EMBL" id="OBDO01000004">
    <property type="protein sequence ID" value="SNX96353.1"/>
    <property type="molecule type" value="Genomic_DNA"/>
</dbReference>
<evidence type="ECO:0000313" key="8">
    <source>
        <dbReference type="EMBL" id="SNX96353.1"/>
    </source>
</evidence>
<evidence type="ECO:0000256" key="3">
    <source>
        <dbReference type="ARBA" id="ARBA00023082"/>
    </source>
</evidence>
<evidence type="ECO:0000259" key="7">
    <source>
        <dbReference type="Pfam" id="PF04542"/>
    </source>
</evidence>
<reference evidence="8" key="1">
    <citation type="submission" date="2017-09" db="EMBL/GenBank/DDBJ databases">
        <authorList>
            <person name="Ehlers B."/>
            <person name="Leendertz F.H."/>
        </authorList>
    </citation>
    <scope>NUCLEOTIDE SEQUENCE [LARGE SCALE GENOMIC DNA]</scope>
    <source>
        <strain evidence="8">DSM 46844</strain>
    </source>
</reference>
<sequence length="206" mass="23178">MLQSTTSATSTTAATTTWDEEDTQCRPAATRVSDPAGWEALVAEHQRYLLRVASSYRLGEEAHDVVQTAWLRLLEQGDGIRDWEAVRAWLTTVVRRECLRIIRGRRRERLCGPDESGQLENTVDDSPTAEDLLVRGEDQQLVRRAMRLLPPRQHDLLEALSDPEAPEYAVIGRRLGMPVGSMGPTRQRGLRRLRATLTDMGLDMCG</sequence>
<dbReference type="GO" id="GO:0016987">
    <property type="term" value="F:sigma factor activity"/>
    <property type="evidence" value="ECO:0007669"/>
    <property type="project" value="UniProtKB-KW"/>
</dbReference>
<dbReference type="Proteomes" id="UP000219514">
    <property type="component" value="Unassembled WGS sequence"/>
</dbReference>
<keyword evidence="2" id="KW-0805">Transcription regulation</keyword>
<dbReference type="PANTHER" id="PTHR43133:SF8">
    <property type="entry name" value="RNA POLYMERASE SIGMA FACTOR HI_1459-RELATED"/>
    <property type="match status" value="1"/>
</dbReference>
<dbReference type="Gene3D" id="1.10.1740.10">
    <property type="match status" value="1"/>
</dbReference>
<gene>
    <name evidence="8" type="ORF">SAMN06893097_10467</name>
</gene>
<evidence type="ECO:0000256" key="1">
    <source>
        <dbReference type="ARBA" id="ARBA00010641"/>
    </source>
</evidence>
<dbReference type="Pfam" id="PF04542">
    <property type="entry name" value="Sigma70_r2"/>
    <property type="match status" value="1"/>
</dbReference>
<evidence type="ECO:0000256" key="5">
    <source>
        <dbReference type="ARBA" id="ARBA00023163"/>
    </source>
</evidence>
<keyword evidence="3" id="KW-0731">Sigma factor</keyword>
<accession>A0A285EBX4</accession>
<dbReference type="AlphaFoldDB" id="A0A285EBX4"/>
<evidence type="ECO:0000256" key="6">
    <source>
        <dbReference type="SAM" id="MobiDB-lite"/>
    </source>
</evidence>